<accession>H8Z7B3</accession>
<keyword evidence="2" id="KW-1185">Reference proteome</keyword>
<evidence type="ECO:0000313" key="1">
    <source>
        <dbReference type="EMBL" id="EIC19829.1"/>
    </source>
</evidence>
<sequence>MTNNHECVVINWIDICNYLLAFYRFQRWTKDRFNYG</sequence>
<reference evidence="1 2" key="2">
    <citation type="submission" date="2011-11" db="EMBL/GenBank/DDBJ databases">
        <authorList>
            <consortium name="US DOE Joint Genome Institute"/>
            <person name="Lucas S."/>
            <person name="Han J."/>
            <person name="Lapidus A."/>
            <person name="Cheng J.-F."/>
            <person name="Goodwin L."/>
            <person name="Pitluck S."/>
            <person name="Peters L."/>
            <person name="Ovchinnikova G."/>
            <person name="Zhang X."/>
            <person name="Detter J.C."/>
            <person name="Han C."/>
            <person name="Tapia R."/>
            <person name="Land M."/>
            <person name="Hauser L."/>
            <person name="Kyrpides N."/>
            <person name="Ivanova N."/>
            <person name="Pagani I."/>
            <person name="Vogl K."/>
            <person name="Liu Z."/>
            <person name="Overmann J."/>
            <person name="Frigaard N.-U."/>
            <person name="Bryant D."/>
            <person name="Woyke T."/>
        </authorList>
    </citation>
    <scope>NUCLEOTIDE SEQUENCE [LARGE SCALE GENOMIC DNA]</scope>
    <source>
        <strain evidence="1 2">970</strain>
    </source>
</reference>
<dbReference type="HOGENOM" id="CLU_3359061_0_0_6"/>
<gene>
    <name evidence="1" type="ORF">Thi970DRAFT_03433</name>
</gene>
<reference evidence="2" key="1">
    <citation type="submission" date="2011-06" db="EMBL/GenBank/DDBJ databases">
        <authorList>
            <consortium name="US DOE Joint Genome Institute (JGI-PGF)"/>
            <person name="Lucas S."/>
            <person name="Han J."/>
            <person name="Lapidus A."/>
            <person name="Cheng J.-F."/>
            <person name="Goodwin L."/>
            <person name="Pitluck S."/>
            <person name="Peters L."/>
            <person name="Land M.L."/>
            <person name="Hauser L."/>
            <person name="Vogl K."/>
            <person name="Liu Z."/>
            <person name="Overmann J."/>
            <person name="Frigaard N.-U."/>
            <person name="Bryant D.A."/>
            <person name="Woyke T.J."/>
        </authorList>
    </citation>
    <scope>NUCLEOTIDE SEQUENCE [LARGE SCALE GENOMIC DNA]</scope>
    <source>
        <strain evidence="2">970</strain>
    </source>
</reference>
<organism evidence="1 2">
    <name type="scientific">Thiorhodovibrio frisius</name>
    <dbReference type="NCBI Taxonomy" id="631362"/>
    <lineage>
        <taxon>Bacteria</taxon>
        <taxon>Pseudomonadati</taxon>
        <taxon>Pseudomonadota</taxon>
        <taxon>Gammaproteobacteria</taxon>
        <taxon>Chromatiales</taxon>
        <taxon>Chromatiaceae</taxon>
        <taxon>Thiorhodovibrio</taxon>
    </lineage>
</organism>
<protein>
    <submittedName>
        <fullName evidence="1">Uncharacterized protein</fullName>
    </submittedName>
</protein>
<name>H8Z7B3_9GAMM</name>
<dbReference type="Proteomes" id="UP000002964">
    <property type="component" value="Unassembled WGS sequence"/>
</dbReference>
<dbReference type="AlphaFoldDB" id="H8Z7B3"/>
<dbReference type="EMBL" id="JH603170">
    <property type="protein sequence ID" value="EIC19829.1"/>
    <property type="molecule type" value="Genomic_DNA"/>
</dbReference>
<evidence type="ECO:0000313" key="2">
    <source>
        <dbReference type="Proteomes" id="UP000002964"/>
    </source>
</evidence>
<proteinExistence type="predicted"/>